<dbReference type="InterPro" id="IPR036412">
    <property type="entry name" value="HAD-like_sf"/>
</dbReference>
<dbReference type="OrthoDB" id="535541at2759"/>
<dbReference type="Gene3D" id="3.40.50.1000">
    <property type="entry name" value="HAD superfamily/HAD-like"/>
    <property type="match status" value="1"/>
</dbReference>
<dbReference type="InterPro" id="IPR043502">
    <property type="entry name" value="DNA/RNA_pol_sf"/>
</dbReference>
<dbReference type="GO" id="GO:0005737">
    <property type="term" value="C:cytoplasm"/>
    <property type="evidence" value="ECO:0007669"/>
    <property type="project" value="TreeGrafter"/>
</dbReference>
<dbReference type="PANTHER" id="PTHR45982">
    <property type="entry name" value="REGULATOR OF CHROMOSOME CONDENSATION"/>
    <property type="match status" value="1"/>
</dbReference>
<dbReference type="EMBL" id="BNJQ01000022">
    <property type="protein sequence ID" value="GHP08800.1"/>
    <property type="molecule type" value="Genomic_DNA"/>
</dbReference>
<comment type="caution">
    <text evidence="3">The sequence shown here is derived from an EMBL/GenBank/DDBJ whole genome shotgun (WGS) entry which is preliminary data.</text>
</comment>
<proteinExistence type="predicted"/>
<feature type="repeat" description="RCC1" evidence="1">
    <location>
        <begin position="257"/>
        <end position="295"/>
    </location>
</feature>
<dbReference type="SUPFAM" id="SSF56784">
    <property type="entry name" value="HAD-like"/>
    <property type="match status" value="1"/>
</dbReference>
<dbReference type="InterPro" id="IPR009091">
    <property type="entry name" value="RCC1/BLIP-II"/>
</dbReference>
<dbReference type="InterPro" id="IPR051553">
    <property type="entry name" value="Ran_GTPase-activating"/>
</dbReference>
<dbReference type="InterPro" id="IPR000408">
    <property type="entry name" value="Reg_chr_condens"/>
</dbReference>
<dbReference type="GO" id="GO:0005085">
    <property type="term" value="F:guanyl-nucleotide exchange factor activity"/>
    <property type="evidence" value="ECO:0007669"/>
    <property type="project" value="TreeGrafter"/>
</dbReference>
<dbReference type="Proteomes" id="UP000660262">
    <property type="component" value="Unassembled WGS sequence"/>
</dbReference>
<feature type="region of interest" description="Disordered" evidence="2">
    <location>
        <begin position="1"/>
        <end position="25"/>
    </location>
</feature>
<sequence length="357" mass="38629">MFDEEGKYAGFDDTEPTSRSGGKAEAVKRINASNGFQTQGVDKFMAMYAFPIMPGMRELVVKLLTSGKQVFLVSGGFRQVIAPVARVERILELHASFHGFLDCGAEPYLMPTPPPYDVLLARDFLSIRILLATYGNIGVATTLDNNNEDIPGYHGVDGPFKIEIADHLTETRQGKRRLNQAEQGKVDEWYQAFFDAGYIRKYQVGEPLYGKHAMNTTVAAKKDAKTGAWTDCRVCADSRAVNSITFSIHSLAMRADGSVACWGDNHNGEAPPAGVEGDFVAVAAGYGHSLALRADGSVACWGANYVDQAPPAGVEGDFVAVAAGNDHSLALRADGSVACWGRDEFEFELTNSAMRRA</sequence>
<dbReference type="PROSITE" id="PS00626">
    <property type="entry name" value="RCC1_2"/>
    <property type="match status" value="2"/>
</dbReference>
<organism evidence="3 4">
    <name type="scientific">Pycnococcus provasolii</name>
    <dbReference type="NCBI Taxonomy" id="41880"/>
    <lineage>
        <taxon>Eukaryota</taxon>
        <taxon>Viridiplantae</taxon>
        <taxon>Chlorophyta</taxon>
        <taxon>Pseudoscourfieldiophyceae</taxon>
        <taxon>Pseudoscourfieldiales</taxon>
        <taxon>Pycnococcaceae</taxon>
        <taxon>Pycnococcus</taxon>
    </lineage>
</organism>
<dbReference type="InterPro" id="IPR023214">
    <property type="entry name" value="HAD_sf"/>
</dbReference>
<name>A0A830HSS9_9CHLO</name>
<dbReference type="Pfam" id="PF13540">
    <property type="entry name" value="RCC1_2"/>
    <property type="match status" value="3"/>
</dbReference>
<gene>
    <name evidence="3" type="ORF">PPROV_000753700</name>
</gene>
<dbReference type="SUPFAM" id="SSF50985">
    <property type="entry name" value="RCC1/BLIP-II"/>
    <property type="match status" value="1"/>
</dbReference>
<dbReference type="AlphaFoldDB" id="A0A830HSS9"/>
<evidence type="ECO:0000256" key="2">
    <source>
        <dbReference type="SAM" id="MobiDB-lite"/>
    </source>
</evidence>
<accession>A0A830HSS9</accession>
<dbReference type="PANTHER" id="PTHR45982:SF1">
    <property type="entry name" value="REGULATOR OF CHROMOSOME CONDENSATION"/>
    <property type="match status" value="1"/>
</dbReference>
<evidence type="ECO:0000256" key="1">
    <source>
        <dbReference type="PROSITE-ProRule" id="PRU00235"/>
    </source>
</evidence>
<feature type="repeat" description="RCC1" evidence="1">
    <location>
        <begin position="296"/>
        <end position="334"/>
    </location>
</feature>
<reference evidence="3" key="1">
    <citation type="submission" date="2020-10" db="EMBL/GenBank/DDBJ databases">
        <title>Unveiling of a novel bifunctional photoreceptor, Dualchrome1, isolated from a cosmopolitan green alga.</title>
        <authorList>
            <person name="Suzuki S."/>
            <person name="Kawachi M."/>
        </authorList>
    </citation>
    <scope>NUCLEOTIDE SEQUENCE</scope>
    <source>
        <strain evidence="3">NIES 2893</strain>
    </source>
</reference>
<protein>
    <submittedName>
        <fullName evidence="3">Uncharacterized protein</fullName>
    </submittedName>
</protein>
<keyword evidence="4" id="KW-1185">Reference proteome</keyword>
<evidence type="ECO:0000313" key="4">
    <source>
        <dbReference type="Proteomes" id="UP000660262"/>
    </source>
</evidence>
<evidence type="ECO:0000313" key="3">
    <source>
        <dbReference type="EMBL" id="GHP08800.1"/>
    </source>
</evidence>
<dbReference type="Gene3D" id="2.130.10.30">
    <property type="entry name" value="Regulator of chromosome condensation 1/beta-lactamase-inhibitor protein II"/>
    <property type="match status" value="1"/>
</dbReference>
<dbReference type="SUPFAM" id="SSF56672">
    <property type="entry name" value="DNA/RNA polymerases"/>
    <property type="match status" value="1"/>
</dbReference>
<dbReference type="PROSITE" id="PS50012">
    <property type="entry name" value="RCC1_3"/>
    <property type="match status" value="2"/>
</dbReference>